<accession>A0ABQ8PDH1</accession>
<gene>
    <name evidence="1" type="ORF">EDC05_006395</name>
</gene>
<evidence type="ECO:0000313" key="1">
    <source>
        <dbReference type="EMBL" id="KAJ1986152.1"/>
    </source>
</evidence>
<dbReference type="EMBL" id="JANBQD010000191">
    <property type="protein sequence ID" value="KAJ1986152.1"/>
    <property type="molecule type" value="Genomic_DNA"/>
</dbReference>
<name>A0ABQ8PDH1_9FUNG</name>
<evidence type="ECO:0000313" key="2">
    <source>
        <dbReference type="Proteomes" id="UP001151295"/>
    </source>
</evidence>
<organism evidence="1 2">
    <name type="scientific">Coemansia umbellata</name>
    <dbReference type="NCBI Taxonomy" id="1424467"/>
    <lineage>
        <taxon>Eukaryota</taxon>
        <taxon>Fungi</taxon>
        <taxon>Fungi incertae sedis</taxon>
        <taxon>Zoopagomycota</taxon>
        <taxon>Kickxellomycotina</taxon>
        <taxon>Kickxellomycetes</taxon>
        <taxon>Kickxellales</taxon>
        <taxon>Kickxellaceae</taxon>
        <taxon>Coemansia</taxon>
    </lineage>
</organism>
<dbReference type="Proteomes" id="UP001151295">
    <property type="component" value="Unassembled WGS sequence"/>
</dbReference>
<comment type="caution">
    <text evidence="1">The sequence shown here is derived from an EMBL/GenBank/DDBJ whole genome shotgun (WGS) entry which is preliminary data.</text>
</comment>
<evidence type="ECO:0008006" key="3">
    <source>
        <dbReference type="Google" id="ProtNLM"/>
    </source>
</evidence>
<protein>
    <recommendedName>
        <fullName evidence="3">RNI-like protein</fullName>
    </recommendedName>
</protein>
<reference evidence="1" key="1">
    <citation type="submission" date="2022-07" db="EMBL/GenBank/DDBJ databases">
        <title>Phylogenomic reconstructions and comparative analyses of Kickxellomycotina fungi.</title>
        <authorList>
            <person name="Reynolds N.K."/>
            <person name="Stajich J.E."/>
            <person name="Barry K."/>
            <person name="Grigoriev I.V."/>
            <person name="Crous P."/>
            <person name="Smith M.E."/>
        </authorList>
    </citation>
    <scope>NUCLEOTIDE SEQUENCE</scope>
    <source>
        <strain evidence="1">BCRC 34882</strain>
    </source>
</reference>
<proteinExistence type="predicted"/>
<keyword evidence="2" id="KW-1185">Reference proteome</keyword>
<sequence length="439" mass="49355">MAYSQLYLSCSKGSHKRGMLIVDTPFITYFSPTVISNIQLVAPKDCSNRIKSISINKNSSMDLDTFLEEITYMLENINSGWSHVESLMLDITSSTYIPTANDEINSIYSISTFDKLIKLAEYFANSMPNVTKINSRQKVDFGSRAIILNRIASTLAPQLKSLKSDVFSSIDADSFSSNLTCLELLFLPTAFQEIPYVCAKTLKKLKLTNISHDFTCLTSATLLKSATFPEHLRRFKISFCSKWVIKLSDVDFTSAERNMLADSFTESVDRSSNFLTVSNCLFGSNTIARQSEAVVRRELTASNLNSFNWSNLEKLKVTSPLYILSLLTILASYKQLKDIAIEDLVLDCNAERNIEIEMQQALTSQLAPVSTSVRIMRLIFGTNQYGTKNDAIAAKYLLLRMPGIQKIMMPKSQVAQIKKFVAKYHPYYPSLTSVIIGHY</sequence>